<dbReference type="Gene3D" id="3.30.70.250">
    <property type="entry name" value="Malonyl-CoA ACP transacylase, ACP-binding"/>
    <property type="match status" value="1"/>
</dbReference>
<evidence type="ECO:0000313" key="9">
    <source>
        <dbReference type="EMBL" id="AEH10223.1"/>
    </source>
</evidence>
<dbReference type="HOGENOM" id="CLU_000022_30_2_11"/>
<dbReference type="InterPro" id="IPR016039">
    <property type="entry name" value="Thiolase-like"/>
</dbReference>
<dbReference type="InterPro" id="IPR016036">
    <property type="entry name" value="Malonyl_transacylase_ACP-bd"/>
</dbReference>
<dbReference type="Gene3D" id="3.40.366.10">
    <property type="entry name" value="Malonyl-Coenzyme A Acyl Carrier Protein, domain 2"/>
    <property type="match status" value="1"/>
</dbReference>
<dbReference type="GO" id="GO:0004315">
    <property type="term" value="F:3-oxoacyl-[acyl-carrier-protein] synthase activity"/>
    <property type="evidence" value="ECO:0007669"/>
    <property type="project" value="InterPro"/>
</dbReference>
<dbReference type="NCBIfam" id="TIGR02813">
    <property type="entry name" value="omega_3_PfaA"/>
    <property type="match status" value="1"/>
</dbReference>
<feature type="compositionally biased region" description="Pro residues" evidence="5">
    <location>
        <begin position="1239"/>
        <end position="1250"/>
    </location>
</feature>
<dbReference type="SUPFAM" id="SSF53901">
    <property type="entry name" value="Thiolase-like"/>
    <property type="match status" value="1"/>
</dbReference>
<dbReference type="KEGG" id="fsy:FsymDg_2896"/>
<dbReference type="InterPro" id="IPR052568">
    <property type="entry name" value="PKS-FAS_Synthase"/>
</dbReference>
<dbReference type="Pfam" id="PF00698">
    <property type="entry name" value="Acyl_transf_1"/>
    <property type="match status" value="1"/>
</dbReference>
<dbReference type="PROSITE" id="PS50075">
    <property type="entry name" value="CARRIER"/>
    <property type="match status" value="1"/>
</dbReference>
<keyword evidence="9" id="KW-0012">Acyltransferase</keyword>
<gene>
    <name evidence="9" type="ordered locus">FsymDg_2896</name>
</gene>
<keyword evidence="1" id="KW-0596">Phosphopantetheine</keyword>
<evidence type="ECO:0000313" key="10">
    <source>
        <dbReference type="Proteomes" id="UP000001549"/>
    </source>
</evidence>
<dbReference type="InterPro" id="IPR014043">
    <property type="entry name" value="Acyl_transferase_dom"/>
</dbReference>
<proteinExistence type="predicted"/>
<dbReference type="InterPro" id="IPR018201">
    <property type="entry name" value="Ketoacyl_synth_AS"/>
</dbReference>
<dbReference type="Gene3D" id="3.40.47.10">
    <property type="match status" value="1"/>
</dbReference>
<organism evidence="9 10">
    <name type="scientific">Candidatus Protofrankia datiscae</name>
    <dbReference type="NCBI Taxonomy" id="2716812"/>
    <lineage>
        <taxon>Bacteria</taxon>
        <taxon>Bacillati</taxon>
        <taxon>Actinomycetota</taxon>
        <taxon>Actinomycetes</taxon>
        <taxon>Frankiales</taxon>
        <taxon>Frankiaceae</taxon>
        <taxon>Protofrankia</taxon>
    </lineage>
</organism>
<evidence type="ECO:0000259" key="7">
    <source>
        <dbReference type="PROSITE" id="PS52004"/>
    </source>
</evidence>
<feature type="region of interest" description="C-terminal hotdog fold" evidence="4">
    <location>
        <begin position="2069"/>
        <end position="2213"/>
    </location>
</feature>
<dbReference type="InterPro" id="IPR013968">
    <property type="entry name" value="PKS_KR"/>
</dbReference>
<dbReference type="Gene3D" id="3.40.50.720">
    <property type="entry name" value="NAD(P)-binding Rossmann-like Domain"/>
    <property type="match status" value="1"/>
</dbReference>
<evidence type="ECO:0000256" key="2">
    <source>
        <dbReference type="ARBA" id="ARBA00022553"/>
    </source>
</evidence>
<dbReference type="Pfam" id="PF08659">
    <property type="entry name" value="KR"/>
    <property type="match status" value="1"/>
</dbReference>
<evidence type="ECO:0000259" key="8">
    <source>
        <dbReference type="PROSITE" id="PS52019"/>
    </source>
</evidence>
<dbReference type="RefSeq" id="WP_013874125.1">
    <property type="nucleotide sequence ID" value="NC_015656.1"/>
</dbReference>
<dbReference type="InterPro" id="IPR042104">
    <property type="entry name" value="PKS_dehydratase_sf"/>
</dbReference>
<evidence type="ECO:0000256" key="4">
    <source>
        <dbReference type="PROSITE-ProRule" id="PRU01363"/>
    </source>
</evidence>
<dbReference type="Pfam" id="PF00550">
    <property type="entry name" value="PP-binding"/>
    <property type="match status" value="1"/>
</dbReference>
<dbReference type="InterPro" id="IPR036736">
    <property type="entry name" value="ACP-like_sf"/>
</dbReference>
<dbReference type="InterPro" id="IPR049900">
    <property type="entry name" value="PKS_mFAS_DH"/>
</dbReference>
<sequence>MSGDTLAQRRLADNPIAIVGMAGLFPNAYNYREYWQNIVDATDCTQDVPASRWNLDDYYDPDPTVPDMTYSRRGGFIPDVDFDPLEFGIPPNQLEVTSVMQTLSLIVARDLLRDAGATESDWYDATRTGVVLGVTGPVPLMHPLAARLSTPVLKEVVRSCGLSASDAEAIAAKYVQAFAPWEENSFPGLLANVVSGRVANRLGLGGMNCTVDAACAASLSALRMAVAELVDGRAEMMIAGGADTENSIFGYMCFSKTQALSKSGQIRPFDDAADGTLIGEGIGMIALKRLADAERDGNRVYAVIRGIGSSSDGRSKSIYAPRAEGQRLALARAYADADCSPASVELFEAHATGTAVGDRTELSALTEALSEASGERHFAAVGSVKSQIGHTKGAAGTASLMKLALALHHRTLPPTINVEHPNSAIDFTGGPLYVNTRTRPWIRDPDRPVRRAAASAMGFGGTNFHVVLEEHTASEEHTGERRATTTLHRTARAHLWHAADTASLLELLRSGAEPDDSTQIPAEHARVGFVAADDETAQRLLALAVEQLAAAPDAQQWTHPAGVFFRARALADLKVGALFAGQGSQYLDMGLEAVLNIPTVAGAVDDANEAFAGADHRLGAIIYPPPVFDAELRQEQESRLRRTEYAQPAIGAISVGQFRYLAELGLRCSGFLGHSFGELTALWAAGALDDADFFRLARARGEAMAPPAEDPDHDPGTMAAVQATREQVIDILRAFPNVVICNHNAPDQVVVGGDTQAVGEVVQECKQRQLGARLLPVSAAFHTSHVAHAVEAFGHAVSSARIGEPRQPVYANTAGVRYGPDVEANRRALTEQLLQPVEFVQALEAIRADGCNVFVEFGPKQVLTALARRTLEAAGIVAVPTDAGPLGDSDVALKQAAVQLAVLGAPISGVNRHDAPAWVAPKPRGMAVTLNGADYVPESRRAAYQAALNDGFRASTVTPAVTSTNGVGGVGGDNVGSDNGFGLGAGIDADITDAHQAAQQVPVDAAVPSDLPTPDLSVLSADHAAPSAAAPSTAASSTATSLATVQPATAWPPAAGVAEPPAAYAHSVDAGEDVGLDDVVAQHVALHSRYLESQLQVTEGLVEILHQQQPGVDAGGGAWLARAVESVKDQSLAIGQAHIRANEILSSLAEIERGGHRSPTVNGYPAPAPADFGPSAPPLPALPEQPRRTEIAAAPSPAPASAPTPVPAFAPASAPVSAPAPVPVPVPSAEAAPVSAAPAPTPADAAPPAPTDAAVSAGSVDAGLLRSALVGVVAERTGYPPEMIDTGMDLEADLGVDSIKRVQILGAVQERFPQVPSVGPELLGELRTLEHIIDFLVSAAAPAPTGAAATAAPAAPSAEEQAPPVEQVARHPVELVGLPPVDRIEQPYPAGPVAVVVHPAEQAGETFAAGLEEAGWTVTRVGLPAPGGDGTSDLAGWDGEAVERRLSEALTDALGTTGRIDLFLTVLGGSDTRDHSVRQDTTEDRGVRQLADAVLVAKHASVPLATAARSGDRAAFVTVTRLDGGLGHRGGRGAAEALLGGVGGVVKTLAHEEPSIFCRALDIDPELGGDDALAVLLDEIADAATDTLEVGVDAARRRWTVIPAPYGSPRASTAVATGATVAPVAGTGAAATDAVPSASTVGAGDVLVVTGGARGVTASCVRVLGEHSQVEFLLLGRTALAAEPDWAAGVADADLKRAAIAALGAGGGRPPTPRQVDAVLRDIQAQREIRATLDALAGSGSATAASYLQVDVGDAAAVRDALAAHRDRIMGVVHGAGTLADGLVRTKTADDVRRVFTPKLAGLRNVLDALDGAPIRHVVLFTSVAGLFGNAGQADYAAANEALCRVAASLKREHPERHVTAIDWGAWDGGMVAADLRELFHARGVELLAPATGARLFVEQFGAERVDDVCVLVGQRKALTDGTGRAFTARRELTGIEDTEVLQAHRIDASPVLPATFGLGWLVNVLERAHPGLQVIEVSGFEVHKGIVFDGAHSRAYQVEVPLAEARDGRLTVRAAVRAAVGGTGSGAGSAAGSGSALPVSHYVGTFVLAEAPPAAPVAPGRPGEAVGSGPEDGVEIYTGGTLFHGPALQGIRRILQRSDDRVVLECRLADQVVADGAFTGALHSPVLADILLHGPSVLGRWLTGLACLPLAVGRWEYFAPLPDGEPFVVVLDDVRRAASSITVTVTASDPGGRVLQRLRDVSMIGTPDMAAKFAAAVRWWLPGEGA</sequence>
<dbReference type="InterPro" id="IPR009081">
    <property type="entry name" value="PP-bd_ACP"/>
</dbReference>
<dbReference type="Gene3D" id="3.10.129.110">
    <property type="entry name" value="Polyketide synthase dehydratase"/>
    <property type="match status" value="1"/>
</dbReference>
<dbReference type="InterPro" id="IPR036291">
    <property type="entry name" value="NAD(P)-bd_dom_sf"/>
</dbReference>
<feature type="active site" description="Proton donor; for dehydratase activity" evidence="4">
    <location>
        <position position="2130"/>
    </location>
</feature>
<dbReference type="InterPro" id="IPR016035">
    <property type="entry name" value="Acyl_Trfase/lysoPLipase"/>
</dbReference>
<feature type="domain" description="Ketosynthase family 3 (KS3)" evidence="7">
    <location>
        <begin position="13"/>
        <end position="470"/>
    </location>
</feature>
<dbReference type="eggNOG" id="COG3321">
    <property type="taxonomic scope" value="Bacteria"/>
</dbReference>
<feature type="domain" description="PKS/mFAS DH" evidence="8">
    <location>
        <begin position="1910"/>
        <end position="2213"/>
    </location>
</feature>
<dbReference type="PANTHER" id="PTHR43074:SF1">
    <property type="entry name" value="BETA-KETOACYL SYNTHASE FAMILY PROTEIN-RELATED"/>
    <property type="match status" value="1"/>
</dbReference>
<dbReference type="eggNOG" id="COG0236">
    <property type="taxonomic scope" value="Bacteria"/>
</dbReference>
<name>F8B6L4_9ACTN</name>
<dbReference type="InterPro" id="IPR001227">
    <property type="entry name" value="Ac_transferase_dom_sf"/>
</dbReference>
<dbReference type="PROSITE" id="PS52019">
    <property type="entry name" value="PKS_MFAS_DH"/>
    <property type="match status" value="1"/>
</dbReference>
<dbReference type="EMBL" id="CP002801">
    <property type="protein sequence ID" value="AEH10223.1"/>
    <property type="molecule type" value="Genomic_DNA"/>
</dbReference>
<dbReference type="GO" id="GO:0047879">
    <property type="term" value="F:erythronolide synthase activity"/>
    <property type="evidence" value="ECO:0007669"/>
    <property type="project" value="UniProtKB-EC"/>
</dbReference>
<accession>F8B6L4</accession>
<feature type="region of interest" description="Disordered" evidence="5">
    <location>
        <begin position="1232"/>
        <end position="1255"/>
    </location>
</feature>
<evidence type="ECO:0000256" key="3">
    <source>
        <dbReference type="ARBA" id="ARBA00022679"/>
    </source>
</evidence>
<reference evidence="9 10" key="1">
    <citation type="submission" date="2011-05" db="EMBL/GenBank/DDBJ databases">
        <title>Complete sequence of chromosome of Frankia symbiont of Datisca glomerata.</title>
        <authorList>
            <consortium name="US DOE Joint Genome Institute"/>
            <person name="Lucas S."/>
            <person name="Han J."/>
            <person name="Lapidus A."/>
            <person name="Cheng J.-F."/>
            <person name="Goodwin L."/>
            <person name="Pitluck S."/>
            <person name="Peters L."/>
            <person name="Mikhailova N."/>
            <person name="Chertkov O."/>
            <person name="Teshima H."/>
            <person name="Han C."/>
            <person name="Tapia R."/>
            <person name="Land M."/>
            <person name="Hauser L."/>
            <person name="Kyrpides N."/>
            <person name="Ivanova N."/>
            <person name="Pagani I."/>
            <person name="Berry A."/>
            <person name="Pawlowski K."/>
            <person name="Persson T."/>
            <person name="Vanden Heuvel B."/>
            <person name="Benson D."/>
            <person name="Woyke T."/>
        </authorList>
    </citation>
    <scope>NUCLEOTIDE SEQUENCE [LARGE SCALE GENOMIC DNA]</scope>
    <source>
        <strain evidence="10">4085684</strain>
    </source>
</reference>
<feature type="active site" description="Proton acceptor; for dehydratase activity" evidence="4">
    <location>
        <position position="1945"/>
    </location>
</feature>
<dbReference type="GO" id="GO:0006633">
    <property type="term" value="P:fatty acid biosynthetic process"/>
    <property type="evidence" value="ECO:0007669"/>
    <property type="project" value="InterPro"/>
</dbReference>
<evidence type="ECO:0000256" key="1">
    <source>
        <dbReference type="ARBA" id="ARBA00022450"/>
    </source>
</evidence>
<dbReference type="SMART" id="SM00825">
    <property type="entry name" value="PKS_KS"/>
    <property type="match status" value="1"/>
</dbReference>
<dbReference type="PROSITE" id="PS00606">
    <property type="entry name" value="KS3_1"/>
    <property type="match status" value="1"/>
</dbReference>
<dbReference type="InterPro" id="IPR057326">
    <property type="entry name" value="KR_dom"/>
</dbReference>
<keyword evidence="10" id="KW-1185">Reference proteome</keyword>
<dbReference type="InterPro" id="IPR004432">
    <property type="entry name" value="Omega_3_polyunsat_FA_synth"/>
</dbReference>
<dbReference type="SMART" id="SM00822">
    <property type="entry name" value="PKS_KR"/>
    <property type="match status" value="1"/>
</dbReference>
<dbReference type="STRING" id="656024.FsymDg_2896"/>
<dbReference type="CDD" id="cd00833">
    <property type="entry name" value="PKS"/>
    <property type="match status" value="1"/>
</dbReference>
<dbReference type="InterPro" id="IPR014030">
    <property type="entry name" value="Ketoacyl_synth_N"/>
</dbReference>
<feature type="region of interest" description="N-terminal hotdog fold" evidence="4">
    <location>
        <begin position="1910"/>
        <end position="2054"/>
    </location>
</feature>
<dbReference type="SMART" id="SM00827">
    <property type="entry name" value="PKS_AT"/>
    <property type="match status" value="1"/>
</dbReference>
<dbReference type="PANTHER" id="PTHR43074">
    <property type="entry name" value="OMEGA-3 POLYUNSATURATED FATTY ACID SYNTHASE PFAB-RELATED"/>
    <property type="match status" value="1"/>
</dbReference>
<dbReference type="Gene3D" id="1.10.1200.10">
    <property type="entry name" value="ACP-like"/>
    <property type="match status" value="1"/>
</dbReference>
<dbReference type="SUPFAM" id="SSF52151">
    <property type="entry name" value="FabD/lysophospholipase-like"/>
    <property type="match status" value="1"/>
</dbReference>
<keyword evidence="3 9" id="KW-0808">Transferase</keyword>
<dbReference type="SUPFAM" id="SSF51735">
    <property type="entry name" value="NAD(P)-binding Rossmann-fold domains"/>
    <property type="match status" value="1"/>
</dbReference>
<dbReference type="SUPFAM" id="SSF55048">
    <property type="entry name" value="Probable ACP-binding domain of malonyl-CoA ACP transacylase"/>
    <property type="match status" value="1"/>
</dbReference>
<dbReference type="InterPro" id="IPR014031">
    <property type="entry name" value="Ketoacyl_synth_C"/>
</dbReference>
<evidence type="ECO:0000259" key="6">
    <source>
        <dbReference type="PROSITE" id="PS50075"/>
    </source>
</evidence>
<dbReference type="SUPFAM" id="SSF47336">
    <property type="entry name" value="ACP-like"/>
    <property type="match status" value="1"/>
</dbReference>
<evidence type="ECO:0000256" key="5">
    <source>
        <dbReference type="SAM" id="MobiDB-lite"/>
    </source>
</evidence>
<dbReference type="PROSITE" id="PS52004">
    <property type="entry name" value="KS3_2"/>
    <property type="match status" value="1"/>
</dbReference>
<protein>
    <submittedName>
        <fullName evidence="9">Polyketide-type polyunsaturated fatty acid synthase PfaA</fullName>
        <ecNumber evidence="9">2.3.1.94</ecNumber>
    </submittedName>
</protein>
<feature type="domain" description="Carrier" evidence="6">
    <location>
        <begin position="1260"/>
        <end position="1340"/>
    </location>
</feature>
<keyword evidence="2" id="KW-0597">Phosphoprotein</keyword>
<dbReference type="InterPro" id="IPR020841">
    <property type="entry name" value="PKS_Beta-ketoAc_synthase_dom"/>
</dbReference>
<dbReference type="Pfam" id="PF02801">
    <property type="entry name" value="Ketoacyl-synt_C"/>
    <property type="match status" value="1"/>
</dbReference>
<dbReference type="Pfam" id="PF00109">
    <property type="entry name" value="ketoacyl-synt"/>
    <property type="match status" value="1"/>
</dbReference>
<feature type="region of interest" description="Disordered" evidence="5">
    <location>
        <begin position="1154"/>
        <end position="1183"/>
    </location>
</feature>
<dbReference type="eggNOG" id="COG1028">
    <property type="taxonomic scope" value="Bacteria"/>
</dbReference>
<dbReference type="Proteomes" id="UP000001549">
    <property type="component" value="Chromosome"/>
</dbReference>
<dbReference type="EC" id="2.3.1.94" evidence="9"/>